<reference evidence="1" key="1">
    <citation type="submission" date="2018-12" db="EMBL/GenBank/DDBJ databases">
        <title>Characterization of a N4-like bacteriophage infecting a coral-derived Vibrio strain.</title>
        <authorList>
            <person name="Huang S."/>
        </authorList>
    </citation>
    <scope>NUCLEOTIDE SEQUENCE [LARGE SCALE GENOMIC DNA]</scope>
</reference>
<evidence type="ECO:0000313" key="1">
    <source>
        <dbReference type="EMBL" id="AZU99688.1"/>
    </source>
</evidence>
<gene>
    <name evidence="1" type="ORF">SBP1_gp096</name>
</gene>
<evidence type="ECO:0000313" key="2">
    <source>
        <dbReference type="Proteomes" id="UP000290131"/>
    </source>
</evidence>
<sequence length="86" mass="9794">MVFTKQPVEAEPEPAKYAFRNARTGEWLKSFTLENDGHRNRCGITPADDISQRLELSAKPYEPNQVRIAELLSSLSDDIWESVLIC</sequence>
<protein>
    <submittedName>
        <fullName evidence="1">Uncharacterized protein</fullName>
    </submittedName>
</protein>
<name>A0A3T0IIP2_9CAUD</name>
<accession>A0A3T0IIP2</accession>
<organism evidence="1">
    <name type="scientific">Vibrio virus vB_VspP_SBP1</name>
    <dbReference type="NCBI Taxonomy" id="2500581"/>
    <lineage>
        <taxon>Viruses</taxon>
        <taxon>Duplodnaviria</taxon>
        <taxon>Heunggongvirae</taxon>
        <taxon>Uroviricota</taxon>
        <taxon>Caudoviricetes</taxon>
        <taxon>Schitoviridae</taxon>
        <taxon>Electravirus</taxon>
        <taxon>Electravirus Sbp1</taxon>
    </lineage>
</organism>
<dbReference type="EMBL" id="MK301608">
    <property type="protein sequence ID" value="AZU99688.1"/>
    <property type="molecule type" value="Genomic_DNA"/>
</dbReference>
<keyword evidence="2" id="KW-1185">Reference proteome</keyword>
<proteinExistence type="predicted"/>
<dbReference type="Proteomes" id="UP000290131">
    <property type="component" value="Segment"/>
</dbReference>